<dbReference type="GO" id="GO:0003723">
    <property type="term" value="F:RNA binding"/>
    <property type="evidence" value="ECO:0007669"/>
    <property type="project" value="UniProtKB-UniRule"/>
</dbReference>
<evidence type="ECO:0000256" key="2">
    <source>
        <dbReference type="PROSITE-ProRule" id="PRU00176"/>
    </source>
</evidence>
<proteinExistence type="predicted"/>
<keyword evidence="6" id="KW-1185">Reference proteome</keyword>
<dbReference type="OrthoDB" id="21643at2759"/>
<gene>
    <name evidence="5" type="ORF">HETIRDRAFT_323868</name>
</gene>
<accession>W4JYB8</accession>
<dbReference type="PROSITE" id="PS50102">
    <property type="entry name" value="RRM"/>
    <property type="match status" value="1"/>
</dbReference>
<dbReference type="KEGG" id="hir:HETIRDRAFT_323868"/>
<feature type="region of interest" description="Disordered" evidence="3">
    <location>
        <begin position="152"/>
        <end position="206"/>
    </location>
</feature>
<sequence>MDEPLTKRILISGLTPAITQDDLSRRLESFGSVIALDGLGVLDALGQPRKFAYATLATTKGKLAKCMNVLSGSTWKGAKLRVGEAKPDFRERIVLENTPTDPPPRKRIRLARGVQGTHSADMSLVTPENVHLRPQWRVTALGRLVRPVRMRPMHPLDPPIDLSKSAEKRKIKGQKEKEVVKGKEEKPTKKRKREPPARARRRTIDPLQWGSQHIVGVFLEGGGAALGDTSRTDVGKETVDNGDEDSSTMGSSAEESSGDEGREGMIEDDPAIPEAHHIAIPPLNATSLPVARTALPLPTAPVVVAAAPIISAESTGLAEEAEKALDLLRSMFGDPDPDSADWGGAESVGSDVDVAELVQELQNAETGSDDPEEADGETNEPLDTAPMSADQIESTDQPTKSGTQVKKLKDLFAPREEEASFSLLNHLDLDLDLDNDLDLELSGGVIPLISAILPSAPILPSPSQNASSSPASLLDPARPLFFPRRAAPLGAWRTRFAFHRTDTDEQIRSKWETERGELTREWKRRYREAVKSRRRRGGEDTAAGEAG</sequence>
<dbReference type="InterPro" id="IPR035979">
    <property type="entry name" value="RBD_domain_sf"/>
</dbReference>
<feature type="compositionally biased region" description="Acidic residues" evidence="3">
    <location>
        <begin position="367"/>
        <end position="380"/>
    </location>
</feature>
<dbReference type="PANTHER" id="PTHR48029:SF1">
    <property type="entry name" value="NUCLEOLAR PROTEIN 8"/>
    <property type="match status" value="1"/>
</dbReference>
<dbReference type="Proteomes" id="UP000030671">
    <property type="component" value="Unassembled WGS sequence"/>
</dbReference>
<dbReference type="GeneID" id="20670999"/>
<evidence type="ECO:0000313" key="6">
    <source>
        <dbReference type="Proteomes" id="UP000030671"/>
    </source>
</evidence>
<dbReference type="RefSeq" id="XP_009548874.1">
    <property type="nucleotide sequence ID" value="XM_009550579.1"/>
</dbReference>
<keyword evidence="1 2" id="KW-0694">RNA-binding</keyword>
<dbReference type="HOGENOM" id="CLU_037780_0_0_1"/>
<evidence type="ECO:0000256" key="1">
    <source>
        <dbReference type="ARBA" id="ARBA00022884"/>
    </source>
</evidence>
<dbReference type="InterPro" id="IPR012677">
    <property type="entry name" value="Nucleotide-bd_a/b_plait_sf"/>
</dbReference>
<dbReference type="AlphaFoldDB" id="W4JYB8"/>
<evidence type="ECO:0000313" key="5">
    <source>
        <dbReference type="EMBL" id="ETW78538.1"/>
    </source>
</evidence>
<feature type="region of interest" description="Disordered" evidence="3">
    <location>
        <begin position="363"/>
        <end position="405"/>
    </location>
</feature>
<reference evidence="5 6" key="1">
    <citation type="journal article" date="2012" name="New Phytol.">
        <title>Insight into trade-off between wood decay and parasitism from the genome of a fungal forest pathogen.</title>
        <authorList>
            <person name="Olson A."/>
            <person name="Aerts A."/>
            <person name="Asiegbu F."/>
            <person name="Belbahri L."/>
            <person name="Bouzid O."/>
            <person name="Broberg A."/>
            <person name="Canback B."/>
            <person name="Coutinho P.M."/>
            <person name="Cullen D."/>
            <person name="Dalman K."/>
            <person name="Deflorio G."/>
            <person name="van Diepen L.T."/>
            <person name="Dunand C."/>
            <person name="Duplessis S."/>
            <person name="Durling M."/>
            <person name="Gonthier P."/>
            <person name="Grimwood J."/>
            <person name="Fossdal C.G."/>
            <person name="Hansson D."/>
            <person name="Henrissat B."/>
            <person name="Hietala A."/>
            <person name="Himmelstrand K."/>
            <person name="Hoffmeister D."/>
            <person name="Hogberg N."/>
            <person name="James T.Y."/>
            <person name="Karlsson M."/>
            <person name="Kohler A."/>
            <person name="Kues U."/>
            <person name="Lee Y.H."/>
            <person name="Lin Y.C."/>
            <person name="Lind M."/>
            <person name="Lindquist E."/>
            <person name="Lombard V."/>
            <person name="Lucas S."/>
            <person name="Lunden K."/>
            <person name="Morin E."/>
            <person name="Murat C."/>
            <person name="Park J."/>
            <person name="Raffaello T."/>
            <person name="Rouze P."/>
            <person name="Salamov A."/>
            <person name="Schmutz J."/>
            <person name="Solheim H."/>
            <person name="Stahlberg J."/>
            <person name="Velez H."/>
            <person name="de Vries R.P."/>
            <person name="Wiebenga A."/>
            <person name="Woodward S."/>
            <person name="Yakovlev I."/>
            <person name="Garbelotto M."/>
            <person name="Martin F."/>
            <person name="Grigoriev I.V."/>
            <person name="Stenlid J."/>
        </authorList>
    </citation>
    <scope>NUCLEOTIDE SEQUENCE [LARGE SCALE GENOMIC DNA]</scope>
    <source>
        <strain evidence="5 6">TC 32-1</strain>
    </source>
</reference>
<feature type="compositionally biased region" description="Basic and acidic residues" evidence="3">
    <location>
        <begin position="230"/>
        <end position="239"/>
    </location>
</feature>
<dbReference type="EMBL" id="KI925461">
    <property type="protein sequence ID" value="ETW78538.1"/>
    <property type="molecule type" value="Genomic_DNA"/>
</dbReference>
<dbReference type="Gene3D" id="3.30.70.330">
    <property type="match status" value="1"/>
</dbReference>
<dbReference type="InParanoid" id="W4JYB8"/>
<organism evidence="5 6">
    <name type="scientific">Heterobasidion irregulare (strain TC 32-1)</name>
    <dbReference type="NCBI Taxonomy" id="747525"/>
    <lineage>
        <taxon>Eukaryota</taxon>
        <taxon>Fungi</taxon>
        <taxon>Dikarya</taxon>
        <taxon>Basidiomycota</taxon>
        <taxon>Agaricomycotina</taxon>
        <taxon>Agaricomycetes</taxon>
        <taxon>Russulales</taxon>
        <taxon>Bondarzewiaceae</taxon>
        <taxon>Heterobasidion</taxon>
        <taxon>Heterobasidion annosum species complex</taxon>
    </lineage>
</organism>
<dbReference type="PANTHER" id="PTHR48029">
    <property type="entry name" value="NUCLEOLAR PROTEIN 8"/>
    <property type="match status" value="1"/>
</dbReference>
<dbReference type="SUPFAM" id="SSF54928">
    <property type="entry name" value="RNA-binding domain, RBD"/>
    <property type="match status" value="1"/>
</dbReference>
<feature type="domain" description="RRM" evidence="4">
    <location>
        <begin position="7"/>
        <end position="87"/>
    </location>
</feature>
<dbReference type="eggNOG" id="KOG4365">
    <property type="taxonomic scope" value="Eukaryota"/>
</dbReference>
<evidence type="ECO:0000256" key="3">
    <source>
        <dbReference type="SAM" id="MobiDB-lite"/>
    </source>
</evidence>
<evidence type="ECO:0000259" key="4">
    <source>
        <dbReference type="PROSITE" id="PS50102"/>
    </source>
</evidence>
<feature type="compositionally biased region" description="Basic and acidic residues" evidence="3">
    <location>
        <begin position="164"/>
        <end position="187"/>
    </location>
</feature>
<protein>
    <recommendedName>
        <fullName evidence="4">RRM domain-containing protein</fullName>
    </recommendedName>
</protein>
<feature type="compositionally biased region" description="Basic residues" evidence="3">
    <location>
        <begin position="188"/>
        <end position="201"/>
    </location>
</feature>
<feature type="compositionally biased region" description="Polar residues" evidence="3">
    <location>
        <begin position="391"/>
        <end position="404"/>
    </location>
</feature>
<name>W4JYB8_HETIT</name>
<feature type="region of interest" description="Disordered" evidence="3">
    <location>
        <begin position="225"/>
        <end position="267"/>
    </location>
</feature>
<dbReference type="STRING" id="747525.W4JYB8"/>
<dbReference type="InterPro" id="IPR000504">
    <property type="entry name" value="RRM_dom"/>
</dbReference>